<dbReference type="Proteomes" id="UP000197781">
    <property type="component" value="Chromosome"/>
</dbReference>
<proteinExistence type="predicted"/>
<dbReference type="KEGG" id="bfm:BP422_12945"/>
<reference evidence="1 2" key="1">
    <citation type="submission" date="2016-11" db="EMBL/GenBank/DDBJ databases">
        <authorList>
            <person name="Jaros S."/>
            <person name="Januszkiewicz K."/>
            <person name="Wedrychowicz H."/>
        </authorList>
    </citation>
    <scope>NUCLEOTIDE SEQUENCE [LARGE SCALE GENOMIC DNA]</scope>
    <source>
        <strain evidence="1 2">NF2</strain>
    </source>
</reference>
<dbReference type="AlphaFoldDB" id="A0A220MHD5"/>
<gene>
    <name evidence="1" type="ORF">BP422_12945</name>
</gene>
<dbReference type="EMBL" id="CP018145">
    <property type="protein sequence ID" value="ASJ54383.1"/>
    <property type="molecule type" value="Genomic_DNA"/>
</dbReference>
<name>A0A220MHD5_9BACL</name>
<sequence>MERINTVIDGQLQAVPVLINSHPVIISKIGTAANSGYAPDILRDLIEAGLVEETSNDLTV</sequence>
<evidence type="ECO:0000313" key="1">
    <source>
        <dbReference type="EMBL" id="ASJ54383.1"/>
    </source>
</evidence>
<organism evidence="1 2">
    <name type="scientific">Brevibacillus formosus</name>
    <dbReference type="NCBI Taxonomy" id="54913"/>
    <lineage>
        <taxon>Bacteria</taxon>
        <taxon>Bacillati</taxon>
        <taxon>Bacillota</taxon>
        <taxon>Bacilli</taxon>
        <taxon>Bacillales</taxon>
        <taxon>Paenibacillaceae</taxon>
        <taxon>Brevibacillus</taxon>
    </lineage>
</organism>
<protein>
    <submittedName>
        <fullName evidence="1">Uncharacterized protein</fullName>
    </submittedName>
</protein>
<evidence type="ECO:0000313" key="2">
    <source>
        <dbReference type="Proteomes" id="UP000197781"/>
    </source>
</evidence>
<accession>A0A220MHD5</accession>